<proteinExistence type="predicted"/>
<dbReference type="RefSeq" id="WP_168927809.1">
    <property type="nucleotide sequence ID" value="NZ_BKAT01000012.1"/>
</dbReference>
<dbReference type="Proteomes" id="UP000199656">
    <property type="component" value="Unassembled WGS sequence"/>
</dbReference>
<reference evidence="2" key="1">
    <citation type="submission" date="2016-10" db="EMBL/GenBank/DDBJ databases">
        <authorList>
            <person name="Varghese N."/>
            <person name="Submissions S."/>
        </authorList>
    </citation>
    <scope>NUCLEOTIDE SEQUENCE [LARGE SCALE GENOMIC DNA]</scope>
    <source>
        <strain evidence="2">DSM 23920</strain>
    </source>
</reference>
<protein>
    <recommendedName>
        <fullName evidence="3">DUF4302 domain-containing protein</fullName>
    </recommendedName>
</protein>
<evidence type="ECO:0008006" key="3">
    <source>
        <dbReference type="Google" id="ProtNLM"/>
    </source>
</evidence>
<dbReference type="STRING" id="408074.SAMN05660909_00328"/>
<gene>
    <name evidence="1" type="ORF">SAMN05660909_00328</name>
</gene>
<accession>A0A1H3X962</accession>
<dbReference type="Pfam" id="PF14135">
    <property type="entry name" value="DUF4302"/>
    <property type="match status" value="1"/>
</dbReference>
<sequence length="462" mass="50856">MKKILTTLLWIPLLFTACYKKSDLNIDGKTTDERLKEALRKYNEILVSAPYGWIMTEYTTGSAINGGVTQTGPKAIFTYYMKFEKDNKVSMLSDFAPGMANTFNTSSFDIKATQRPTLVFDTYSYVHVPCDPDGNINNSPFSGGYGFGWGADFEFGFEQNPDELGDTIRLKGNLNSTTVTLIRATKEEQDIFNASGFSAMINWNKILTYFKQFNYNGITFQLSPGIAGKSLNVKYTGHPEILNVRHQFVADKLIFTTPLPAGNSSIQSLTITGFNSNNQTISAKVNGTTDITISGARRPYLPDLTAATRFFNGGLNNPWVSTAGLHVAGVDDAYNIRSLTYGAGAFFAFVYYPQVVRGGGNTWFDVLSPVLTGLDDSYPYLYNNGVVQTYIQGNLIGFFPLDLDGPSGQPSLDQTNDVLASGTIPPEPGKNYGFYVVPLEDGKTFDIVDAGTATAWMNWRHL</sequence>
<name>A0A1H3X962_9BACT</name>
<dbReference type="AlphaFoldDB" id="A0A1H3X962"/>
<evidence type="ECO:0000313" key="2">
    <source>
        <dbReference type="Proteomes" id="UP000199656"/>
    </source>
</evidence>
<keyword evidence="2" id="KW-1185">Reference proteome</keyword>
<organism evidence="1 2">
    <name type="scientific">Chitinophaga terrae</name>
    <name type="common">ex Kim and Jung 2007</name>
    <dbReference type="NCBI Taxonomy" id="408074"/>
    <lineage>
        <taxon>Bacteria</taxon>
        <taxon>Pseudomonadati</taxon>
        <taxon>Bacteroidota</taxon>
        <taxon>Chitinophagia</taxon>
        <taxon>Chitinophagales</taxon>
        <taxon>Chitinophagaceae</taxon>
        <taxon>Chitinophaga</taxon>
    </lineage>
</organism>
<evidence type="ECO:0000313" key="1">
    <source>
        <dbReference type="EMBL" id="SDZ95780.1"/>
    </source>
</evidence>
<dbReference type="PROSITE" id="PS51257">
    <property type="entry name" value="PROKAR_LIPOPROTEIN"/>
    <property type="match status" value="1"/>
</dbReference>
<dbReference type="EMBL" id="FNRL01000001">
    <property type="protein sequence ID" value="SDZ95780.1"/>
    <property type="molecule type" value="Genomic_DNA"/>
</dbReference>
<dbReference type="InterPro" id="IPR025396">
    <property type="entry name" value="DUF4302"/>
</dbReference>